<evidence type="ECO:0000256" key="2">
    <source>
        <dbReference type="ARBA" id="ARBA00022723"/>
    </source>
</evidence>
<proteinExistence type="inferred from homology"/>
<dbReference type="InterPro" id="IPR011051">
    <property type="entry name" value="RmlC_Cupin_sf"/>
</dbReference>
<keyword evidence="2" id="KW-0479">Metal-binding</keyword>
<dbReference type="InterPro" id="IPR014710">
    <property type="entry name" value="RmlC-like_jellyroll"/>
</dbReference>
<dbReference type="Pfam" id="PF07385">
    <property type="entry name" value="Lyx_isomer"/>
    <property type="match status" value="1"/>
</dbReference>
<dbReference type="Proteomes" id="UP000195611">
    <property type="component" value="Unassembled WGS sequence"/>
</dbReference>
<evidence type="ECO:0000256" key="5">
    <source>
        <dbReference type="ARBA" id="ARBA00023277"/>
    </source>
</evidence>
<evidence type="ECO:0000256" key="4">
    <source>
        <dbReference type="ARBA" id="ARBA00023235"/>
    </source>
</evidence>
<evidence type="ECO:0000256" key="3">
    <source>
        <dbReference type="ARBA" id="ARBA00023211"/>
    </source>
</evidence>
<comment type="catalytic activity">
    <reaction evidence="6">
        <text>D-lyxose = D-xylulose</text>
        <dbReference type="Rhea" id="RHEA:14201"/>
        <dbReference type="ChEBI" id="CHEBI:16789"/>
        <dbReference type="ChEBI" id="CHEBI:17140"/>
        <dbReference type="EC" id="5.3.1.15"/>
    </reaction>
</comment>
<keyword evidence="5" id="KW-0119">Carbohydrate metabolism</keyword>
<dbReference type="GO" id="GO:0047828">
    <property type="term" value="F:D-lyxose ketol-isomerase activity"/>
    <property type="evidence" value="ECO:0007669"/>
    <property type="project" value="UniProtKB-EC"/>
</dbReference>
<evidence type="ECO:0000313" key="9">
    <source>
        <dbReference type="EMBL" id="SJN23492.1"/>
    </source>
</evidence>
<evidence type="ECO:0000256" key="7">
    <source>
        <dbReference type="ARBA" id="ARBA00044951"/>
    </source>
</evidence>
<comment type="similarity">
    <text evidence="7">Belongs to the D-lyxose ketol-isomerase family.</text>
</comment>
<evidence type="ECO:0000256" key="6">
    <source>
        <dbReference type="ARBA" id="ARBA00044907"/>
    </source>
</evidence>
<keyword evidence="3" id="KW-0464">Manganese</keyword>
<comment type="cofactor">
    <cofactor evidence="1">
        <name>Mn(2+)</name>
        <dbReference type="ChEBI" id="CHEBI:29035"/>
    </cofactor>
</comment>
<dbReference type="AlphaFoldDB" id="A0A1R4IUH9"/>
<dbReference type="InterPro" id="IPR010864">
    <property type="entry name" value="D-lyxose_isomer"/>
</dbReference>
<accession>A0A1R4IUH9</accession>
<dbReference type="CDD" id="cd20308">
    <property type="entry name" value="cupin_YdaE"/>
    <property type="match status" value="1"/>
</dbReference>
<dbReference type="GO" id="GO:0046872">
    <property type="term" value="F:metal ion binding"/>
    <property type="evidence" value="ECO:0007669"/>
    <property type="project" value="UniProtKB-KW"/>
</dbReference>
<dbReference type="Gene3D" id="2.60.120.10">
    <property type="entry name" value="Jelly Rolls"/>
    <property type="match status" value="1"/>
</dbReference>
<dbReference type="SUPFAM" id="SSF51182">
    <property type="entry name" value="RmlC-like cupins"/>
    <property type="match status" value="1"/>
</dbReference>
<evidence type="ECO:0000313" key="10">
    <source>
        <dbReference type="Proteomes" id="UP000195611"/>
    </source>
</evidence>
<gene>
    <name evidence="9" type="ORF">FM115_02685</name>
</gene>
<reference evidence="9 10" key="1">
    <citation type="submission" date="2017-02" db="EMBL/GenBank/DDBJ databases">
        <authorList>
            <person name="Peterson S.W."/>
        </authorList>
    </citation>
    <scope>NUCLEOTIDE SEQUENCE [LARGE SCALE GENOMIC DNA]</scope>
    <source>
        <strain evidence="9 10">42ea</strain>
    </source>
</reference>
<sequence>MLAANKIVLTPEEEKEIEITDFGLGNLENEGLQIVVYENNESYCAKELVLLPNQVCSEHKHPPRGNQPGKMETFRCLFGQVWLFVEGEALNETNRFLKNVDSNYFKAGKSIHLLPGDQYTIQPDTFHWFVSGEKGAIVSEFSTPIDDTTDIFRNPNIIRT</sequence>
<name>A0A1R4IUH9_9LACT</name>
<keyword evidence="4 9" id="KW-0413">Isomerase</keyword>
<dbReference type="RefSeq" id="WP_087057307.1">
    <property type="nucleotide sequence ID" value="NZ_FUKW01000043.1"/>
</dbReference>
<protein>
    <recommendedName>
        <fullName evidence="8">D-lyxose ketol-isomerase</fullName>
        <ecNumber evidence="8">5.3.1.15</ecNumber>
    </recommendedName>
</protein>
<dbReference type="EMBL" id="FUKW01000043">
    <property type="protein sequence ID" value="SJN23492.1"/>
    <property type="molecule type" value="Genomic_DNA"/>
</dbReference>
<evidence type="ECO:0000256" key="1">
    <source>
        <dbReference type="ARBA" id="ARBA00001936"/>
    </source>
</evidence>
<dbReference type="EC" id="5.3.1.15" evidence="8"/>
<evidence type="ECO:0000256" key="8">
    <source>
        <dbReference type="ARBA" id="ARBA00044972"/>
    </source>
</evidence>
<organism evidence="9 10">
    <name type="scientific">Marinilactibacillus psychrotolerans 42ea</name>
    <dbReference type="NCBI Taxonomy" id="1255609"/>
    <lineage>
        <taxon>Bacteria</taxon>
        <taxon>Bacillati</taxon>
        <taxon>Bacillota</taxon>
        <taxon>Bacilli</taxon>
        <taxon>Lactobacillales</taxon>
        <taxon>Carnobacteriaceae</taxon>
        <taxon>Marinilactibacillus</taxon>
    </lineage>
</organism>